<organism evidence="2 3">
    <name type="scientific">Mycoplasmopsis gallinacea</name>
    <dbReference type="NCBI Taxonomy" id="29556"/>
    <lineage>
        <taxon>Bacteria</taxon>
        <taxon>Bacillati</taxon>
        <taxon>Mycoplasmatota</taxon>
        <taxon>Mycoplasmoidales</taxon>
        <taxon>Metamycoplasmataceae</taxon>
        <taxon>Mycoplasmopsis</taxon>
    </lineage>
</organism>
<feature type="transmembrane region" description="Helical" evidence="1">
    <location>
        <begin position="6"/>
        <end position="28"/>
    </location>
</feature>
<dbReference type="Proteomes" id="UP000290568">
    <property type="component" value="Chromosome"/>
</dbReference>
<dbReference type="RefSeq" id="WP_129620045.1">
    <property type="nucleotide sequence ID" value="NZ_LR214950.1"/>
</dbReference>
<dbReference type="EMBL" id="LR214950">
    <property type="protein sequence ID" value="VEU58363.1"/>
    <property type="molecule type" value="Genomic_DNA"/>
</dbReference>
<accession>A0A449A2D4</accession>
<keyword evidence="3" id="KW-1185">Reference proteome</keyword>
<proteinExistence type="predicted"/>
<name>A0A449A2D4_9BACT</name>
<sequence>MLLIILLSIFAFLIMVSIFIATLFFFYLRSSSGIILFKIDNINKRALRLSAKYHFFSIIFDSKKTKFNQYSYIELSEFYKFFDKKTKDIISEYIDNPKDQKELEIEFNNNFYNSKNLTLFERIVIRLDTTLKKHEPYFLTINNVGNGNYICSIKWNRKKVFDNRIVLPYFKNNLQELKTNSESNYVLAFALKPYYFINQIAAEDISSIYNMLAINEKKHKFFYNRDSLFVVIPKKRQSKGYYTHFSNIIAQINKSFVSSKLFIAATIFEYGKISANQDLNNISNLINYSIFNILNDRSNYESYINMDKSFIESDRYKNFLDSYVTYIRKNTSNEFGIVVENVINYNSQNASDIQIAKIITKDFDPSLEKFFKNIPYLNFRFELAWYTYIQNKLPNVSKKTLFKVSQEVFIHDQFTHNEKSPSCLVYAYDSVFNYDQLKTIIAENLENKIPTSIYVNTIDKPILNLIDNLKIQLIVIGGQIASKIDKTDILFDCINITLKAKKNNTKTIYENLPKNLDSFIVKKADILGTYSTK</sequence>
<keyword evidence="1" id="KW-0812">Transmembrane</keyword>
<keyword evidence="1" id="KW-0472">Membrane</keyword>
<evidence type="ECO:0000313" key="2">
    <source>
        <dbReference type="EMBL" id="VEU58363.1"/>
    </source>
</evidence>
<dbReference type="OrthoDB" id="401165at2"/>
<keyword evidence="1" id="KW-1133">Transmembrane helix</keyword>
<protein>
    <submittedName>
        <fullName evidence="2">Uncharacterized protein</fullName>
    </submittedName>
</protein>
<evidence type="ECO:0000256" key="1">
    <source>
        <dbReference type="SAM" id="Phobius"/>
    </source>
</evidence>
<reference evidence="2 3" key="1">
    <citation type="submission" date="2019-01" db="EMBL/GenBank/DDBJ databases">
        <authorList>
            <consortium name="Pathogen Informatics"/>
        </authorList>
    </citation>
    <scope>NUCLEOTIDE SEQUENCE [LARGE SCALE GENOMIC DNA]</scope>
    <source>
        <strain evidence="2 3">NCTC10183</strain>
    </source>
</reference>
<gene>
    <name evidence="2" type="ORF">NCTC10183_00121</name>
</gene>
<dbReference type="AlphaFoldDB" id="A0A449A2D4"/>
<evidence type="ECO:0000313" key="3">
    <source>
        <dbReference type="Proteomes" id="UP000290568"/>
    </source>
</evidence>
<dbReference type="NCBIfam" id="NF045955">
    <property type="entry name" value="MHO_4530_fam"/>
    <property type="match status" value="1"/>
</dbReference>